<protein>
    <submittedName>
        <fullName evidence="1">Uncharacterized protein</fullName>
    </submittedName>
</protein>
<gene>
    <name evidence="1" type="ORF">SAMN04488692_11744</name>
</gene>
<dbReference type="AlphaFoldDB" id="A0A1G9QN09"/>
<dbReference type="STRING" id="321763.SAMN04488692_11744"/>
<evidence type="ECO:0000313" key="2">
    <source>
        <dbReference type="Proteomes" id="UP000199476"/>
    </source>
</evidence>
<reference evidence="1 2" key="1">
    <citation type="submission" date="2016-10" db="EMBL/GenBank/DDBJ databases">
        <authorList>
            <person name="de Groot N.N."/>
        </authorList>
    </citation>
    <scope>NUCLEOTIDE SEQUENCE [LARGE SCALE GENOMIC DNA]</scope>
    <source>
        <strain evidence="1 2">SLAS-1</strain>
    </source>
</reference>
<dbReference type="EMBL" id="FNGO01000017">
    <property type="protein sequence ID" value="SDM12394.1"/>
    <property type="molecule type" value="Genomic_DNA"/>
</dbReference>
<proteinExistence type="predicted"/>
<dbReference type="RefSeq" id="WP_089761011.1">
    <property type="nucleotide sequence ID" value="NZ_FNGO01000017.1"/>
</dbReference>
<keyword evidence="2" id="KW-1185">Reference proteome</keyword>
<evidence type="ECO:0000313" key="1">
    <source>
        <dbReference type="EMBL" id="SDM12394.1"/>
    </source>
</evidence>
<accession>A0A1G9QN09</accession>
<dbReference type="OrthoDB" id="5471847at2"/>
<organism evidence="1 2">
    <name type="scientific">Halarsenatibacter silvermanii</name>
    <dbReference type="NCBI Taxonomy" id="321763"/>
    <lineage>
        <taxon>Bacteria</taxon>
        <taxon>Bacillati</taxon>
        <taxon>Bacillota</taxon>
        <taxon>Clostridia</taxon>
        <taxon>Halanaerobiales</taxon>
        <taxon>Halarsenatibacteraceae</taxon>
        <taxon>Halarsenatibacter</taxon>
    </lineage>
</organism>
<dbReference type="Proteomes" id="UP000199476">
    <property type="component" value="Unassembled WGS sequence"/>
</dbReference>
<sequence length="78" mass="9123">MLTIKCADCKTKIMKYKKIGRGKVLRCYRDRITRLYDYKVEGDELKCGNCGNVIGDIEKKQVDMNQHSFTYSGHKEKK</sequence>
<name>A0A1G9QN09_9FIRM</name>